<dbReference type="GO" id="GO:0008168">
    <property type="term" value="F:methyltransferase activity"/>
    <property type="evidence" value="ECO:0007669"/>
    <property type="project" value="UniProtKB-KW"/>
</dbReference>
<name>A0A164UU70_9CRUS</name>
<dbReference type="GO" id="GO:0032259">
    <property type="term" value="P:methylation"/>
    <property type="evidence" value="ECO:0007669"/>
    <property type="project" value="UniProtKB-KW"/>
</dbReference>
<comment type="caution">
    <text evidence="1">The sequence shown here is derived from an EMBL/GenBank/DDBJ whole genome shotgun (WGS) entry which is preliminary data.</text>
</comment>
<keyword evidence="1" id="KW-0489">Methyltransferase</keyword>
<keyword evidence="1" id="KW-0808">Transferase</keyword>
<gene>
    <name evidence="1" type="ORF">APZ42_023597</name>
</gene>
<dbReference type="STRING" id="35525.A0A164UU70"/>
<protein>
    <submittedName>
        <fullName evidence="1">Putative mRNA CAP guanine-N7 methyltransferase</fullName>
    </submittedName>
</protein>
<dbReference type="OrthoDB" id="10248867at2759"/>
<dbReference type="Proteomes" id="UP000076858">
    <property type="component" value="Unassembled WGS sequence"/>
</dbReference>
<dbReference type="AlphaFoldDB" id="A0A164UU70"/>
<evidence type="ECO:0000313" key="1">
    <source>
        <dbReference type="EMBL" id="KZS11672.1"/>
    </source>
</evidence>
<keyword evidence="2" id="KW-1185">Reference proteome</keyword>
<dbReference type="EMBL" id="LRGB01001574">
    <property type="protein sequence ID" value="KZS11672.1"/>
    <property type="molecule type" value="Genomic_DNA"/>
</dbReference>
<reference evidence="1 2" key="1">
    <citation type="submission" date="2016-03" db="EMBL/GenBank/DDBJ databases">
        <title>EvidentialGene: Evidence-directed Construction of Genes on Genomes.</title>
        <authorList>
            <person name="Gilbert D.G."/>
            <person name="Choi J.-H."/>
            <person name="Mockaitis K."/>
            <person name="Colbourne J."/>
            <person name="Pfrender M."/>
        </authorList>
    </citation>
    <scope>NUCLEOTIDE SEQUENCE [LARGE SCALE GENOMIC DNA]</scope>
    <source>
        <strain evidence="1 2">Xinb3</strain>
        <tissue evidence="1">Complete organism</tissue>
    </source>
</reference>
<evidence type="ECO:0000313" key="2">
    <source>
        <dbReference type="Proteomes" id="UP000076858"/>
    </source>
</evidence>
<accession>A0A164UU70</accession>
<proteinExistence type="predicted"/>
<sequence length="121" mass="14051">MFHAILNLVAILKEQQQMLMTSCDDSAETLSDPSPVFGAKYNFHVKLLTIQNFLLASKYGLIFVKTTRFEDFVPWELELGKDLLMRMKVLEDYPPFANQEPASQDHFDYITLRDICFRALL</sequence>
<organism evidence="1 2">
    <name type="scientific">Daphnia magna</name>
    <dbReference type="NCBI Taxonomy" id="35525"/>
    <lineage>
        <taxon>Eukaryota</taxon>
        <taxon>Metazoa</taxon>
        <taxon>Ecdysozoa</taxon>
        <taxon>Arthropoda</taxon>
        <taxon>Crustacea</taxon>
        <taxon>Branchiopoda</taxon>
        <taxon>Diplostraca</taxon>
        <taxon>Cladocera</taxon>
        <taxon>Anomopoda</taxon>
        <taxon>Daphniidae</taxon>
        <taxon>Daphnia</taxon>
    </lineage>
</organism>